<reference evidence="2 3" key="1">
    <citation type="submission" date="2016-10" db="EMBL/GenBank/DDBJ databases">
        <authorList>
            <person name="de Groot N.N."/>
        </authorList>
    </citation>
    <scope>NUCLEOTIDE SEQUENCE [LARGE SCALE GENOMIC DNA]</scope>
    <source>
        <strain evidence="2 3">JCM 19513</strain>
    </source>
</reference>
<evidence type="ECO:0000259" key="1">
    <source>
        <dbReference type="Pfam" id="PF00561"/>
    </source>
</evidence>
<dbReference type="RefSeq" id="WP_074870515.1">
    <property type="nucleotide sequence ID" value="NZ_FOAS01000020.1"/>
</dbReference>
<organism evidence="2 3">
    <name type="scientific">Atopomonas hussainii</name>
    <dbReference type="NCBI Taxonomy" id="1429083"/>
    <lineage>
        <taxon>Bacteria</taxon>
        <taxon>Pseudomonadati</taxon>
        <taxon>Pseudomonadota</taxon>
        <taxon>Gammaproteobacteria</taxon>
        <taxon>Pseudomonadales</taxon>
        <taxon>Pseudomonadaceae</taxon>
        <taxon>Atopomonas</taxon>
    </lineage>
</organism>
<dbReference type="STRING" id="1429083.GCA_001885685_02806"/>
<dbReference type="AlphaFoldDB" id="A0A1H7SSP8"/>
<evidence type="ECO:0000313" key="3">
    <source>
        <dbReference type="Proteomes" id="UP000185766"/>
    </source>
</evidence>
<protein>
    <recommendedName>
        <fullName evidence="1">AB hydrolase-1 domain-containing protein</fullName>
    </recommendedName>
</protein>
<dbReference type="EMBL" id="FOAS01000020">
    <property type="protein sequence ID" value="SEL75642.1"/>
    <property type="molecule type" value="Genomic_DNA"/>
</dbReference>
<feature type="domain" description="AB hydrolase-1" evidence="1">
    <location>
        <begin position="47"/>
        <end position="137"/>
    </location>
</feature>
<accession>A0A1H7SSP8</accession>
<dbReference type="Gene3D" id="3.40.50.1820">
    <property type="entry name" value="alpha/beta hydrolase"/>
    <property type="match status" value="1"/>
</dbReference>
<evidence type="ECO:0000313" key="2">
    <source>
        <dbReference type="EMBL" id="SEL75642.1"/>
    </source>
</evidence>
<dbReference type="InterPro" id="IPR000073">
    <property type="entry name" value="AB_hydrolase_1"/>
</dbReference>
<name>A0A1H7SSP8_9GAMM</name>
<dbReference type="SUPFAM" id="SSF53474">
    <property type="entry name" value="alpha/beta-Hydrolases"/>
    <property type="match status" value="1"/>
</dbReference>
<gene>
    <name evidence="2" type="ORF">SAMN05216214_12053</name>
</gene>
<dbReference type="InterPro" id="IPR029058">
    <property type="entry name" value="AB_hydrolase_fold"/>
</dbReference>
<dbReference type="PANTHER" id="PTHR42103:SF2">
    <property type="entry name" value="AB HYDROLASE-1 DOMAIN-CONTAINING PROTEIN"/>
    <property type="match status" value="1"/>
</dbReference>
<sequence>MPAEKPVLIDGPQGPLQGLYQEGEQPAAVVLICHPHPLFGGSMLNKVVSTVQRTGRDLGLATLRFNFRGVGQSAGEHAGGEGEIDDAQAALAWLTAQHAGLPVYLVGFSFGSCVAACLAGRMEQQGTAIARLIMLAPPVERFNVDGRLPHHALFSVIQPEDDEVVTPEKVYAWSQSLEIAHELIHVPQCSHFFHGKLVELKALLEPRLG</sequence>
<proteinExistence type="predicted"/>
<dbReference type="PANTHER" id="PTHR42103">
    <property type="entry name" value="ALPHA/BETA-HYDROLASES SUPERFAMILY PROTEIN"/>
    <property type="match status" value="1"/>
</dbReference>
<keyword evidence="3" id="KW-1185">Reference proteome</keyword>
<dbReference type="Pfam" id="PF00561">
    <property type="entry name" value="Abhydrolase_1"/>
    <property type="match status" value="1"/>
</dbReference>
<dbReference type="Proteomes" id="UP000185766">
    <property type="component" value="Unassembled WGS sequence"/>
</dbReference>